<dbReference type="InterPro" id="IPR023210">
    <property type="entry name" value="NADP_OxRdtase_dom"/>
</dbReference>
<dbReference type="SUPFAM" id="SSF51430">
    <property type="entry name" value="NAD(P)-linked oxidoreductase"/>
    <property type="match status" value="1"/>
</dbReference>
<reference evidence="5 6" key="1">
    <citation type="submission" date="2016-01" db="EMBL/GenBank/DDBJ databases">
        <title>Draft Genome Sequences of Seven Thermophilic Sporeformers Isolated from Foods.</title>
        <authorList>
            <person name="Berendsen E.M."/>
            <person name="Wells-Bennik M.H."/>
            <person name="Krawcyk A.O."/>
            <person name="De Jong A."/>
            <person name="Holsappel S."/>
            <person name="Eijlander R.T."/>
            <person name="Kuipers O.P."/>
        </authorList>
    </citation>
    <scope>NUCLEOTIDE SEQUENCE [LARGE SCALE GENOMIC DNA]</scope>
    <source>
        <strain evidence="5 6">B4135</strain>
    </source>
</reference>
<evidence type="ECO:0000256" key="3">
    <source>
        <dbReference type="ARBA" id="ARBA00038157"/>
    </source>
</evidence>
<dbReference type="EMBL" id="LQYT01000009">
    <property type="protein sequence ID" value="KYD22611.1"/>
    <property type="molecule type" value="Genomic_DNA"/>
</dbReference>
<dbReference type="InterPro" id="IPR050523">
    <property type="entry name" value="AKR_Detox_Biosynth"/>
</dbReference>
<dbReference type="Pfam" id="PF00248">
    <property type="entry name" value="Aldo_ket_red"/>
    <property type="match status" value="1"/>
</dbReference>
<dbReference type="PRINTS" id="PR00069">
    <property type="entry name" value="ALDKETRDTASE"/>
</dbReference>
<accession>A0A150MDR0</accession>
<dbReference type="GO" id="GO:0005829">
    <property type="term" value="C:cytosol"/>
    <property type="evidence" value="ECO:0007669"/>
    <property type="project" value="TreeGrafter"/>
</dbReference>
<keyword evidence="2" id="KW-0560">Oxidoreductase</keyword>
<dbReference type="CDD" id="cd19092">
    <property type="entry name" value="AKR_BsYcsN_EcYdhF-like"/>
    <property type="match status" value="1"/>
</dbReference>
<dbReference type="InterPro" id="IPR020471">
    <property type="entry name" value="AKR"/>
</dbReference>
<dbReference type="Gene3D" id="3.20.20.100">
    <property type="entry name" value="NADP-dependent oxidoreductase domain"/>
    <property type="match status" value="1"/>
</dbReference>
<evidence type="ECO:0000256" key="1">
    <source>
        <dbReference type="ARBA" id="ARBA00022857"/>
    </source>
</evidence>
<dbReference type="InterPro" id="IPR036812">
    <property type="entry name" value="NAD(P)_OxRdtase_dom_sf"/>
</dbReference>
<gene>
    <name evidence="5" type="ORF">B4135_1094</name>
</gene>
<dbReference type="GO" id="GO:0016491">
    <property type="term" value="F:oxidoreductase activity"/>
    <property type="evidence" value="ECO:0007669"/>
    <property type="project" value="UniProtKB-KW"/>
</dbReference>
<protein>
    <recommendedName>
        <fullName evidence="4">NADP-dependent oxidoreductase domain-containing protein</fullName>
    </recommendedName>
</protein>
<evidence type="ECO:0000256" key="2">
    <source>
        <dbReference type="ARBA" id="ARBA00023002"/>
    </source>
</evidence>
<dbReference type="PANTHER" id="PTHR43364">
    <property type="entry name" value="NADH-SPECIFIC METHYLGLYOXAL REDUCTASE-RELATED"/>
    <property type="match status" value="1"/>
</dbReference>
<comment type="similarity">
    <text evidence="3">Belongs to the aldo/keto reductase family. Aldo/keto reductase 2 subfamily.</text>
</comment>
<sequence length="308" mass="35249">MKRMKTMKLGKSDLTVSNISLGCMRMYKLTLKEAEDVVRNALELGITFFDHADIYGEGRSEEIFAEAVGMNPSVREKIFIQTKTGIRKGYYDFSKEHILQSVDRSLKRLKTDYIDVLLLHRPDALVEPEEVAEAFALLKESGKVRWFGVSNHTPMQIELLKKYVKEALIVNQLQFSVMHTNMIDAGIQMNTLFENSVDRTGYVLDYCRLHDITIQAWSPFQFGFFEGVFVDNDRFPELNAKLAEVGEKYGLTKTGAAIAWILRHPAKIQPIVGTMNIQRLKEIAQASEVNITREEWYAIYRAAGNRLP</sequence>
<dbReference type="PATRIC" id="fig|301148.3.peg.57"/>
<evidence type="ECO:0000313" key="6">
    <source>
        <dbReference type="Proteomes" id="UP000075683"/>
    </source>
</evidence>
<evidence type="ECO:0000313" key="5">
    <source>
        <dbReference type="EMBL" id="KYD22611.1"/>
    </source>
</evidence>
<evidence type="ECO:0000259" key="4">
    <source>
        <dbReference type="Pfam" id="PF00248"/>
    </source>
</evidence>
<keyword evidence="1" id="KW-0521">NADP</keyword>
<dbReference type="PANTHER" id="PTHR43364:SF1">
    <property type="entry name" value="OXIDOREDUCTASE YDHF"/>
    <property type="match status" value="1"/>
</dbReference>
<dbReference type="AlphaFoldDB" id="A0A150MDR0"/>
<comment type="caution">
    <text evidence="5">The sequence shown here is derived from an EMBL/GenBank/DDBJ whole genome shotgun (WGS) entry which is preliminary data.</text>
</comment>
<feature type="domain" description="NADP-dependent oxidoreductase" evidence="4">
    <location>
        <begin position="19"/>
        <end position="299"/>
    </location>
</feature>
<name>A0A150MDR0_9BACI</name>
<organism evidence="5 6">
    <name type="scientific">Caldibacillus debilis</name>
    <dbReference type="NCBI Taxonomy" id="301148"/>
    <lineage>
        <taxon>Bacteria</taxon>
        <taxon>Bacillati</taxon>
        <taxon>Bacillota</taxon>
        <taxon>Bacilli</taxon>
        <taxon>Bacillales</taxon>
        <taxon>Bacillaceae</taxon>
        <taxon>Caldibacillus</taxon>
    </lineage>
</organism>
<dbReference type="STRING" id="301148.B4135_1094"/>
<proteinExistence type="inferred from homology"/>
<dbReference type="FunFam" id="3.20.20.100:FF:000008">
    <property type="entry name" value="Aldo/keto reductase family oxidoreductase"/>
    <property type="match status" value="1"/>
</dbReference>
<dbReference type="Proteomes" id="UP000075683">
    <property type="component" value="Unassembled WGS sequence"/>
</dbReference>